<keyword evidence="1" id="KW-0343">GTPase activation</keyword>
<protein>
    <recommendedName>
        <fullName evidence="4">Rab-GAP TBC domain-containing protein</fullName>
    </recommendedName>
</protein>
<reference evidence="5 6" key="1">
    <citation type="submission" date="2022-05" db="EMBL/GenBank/DDBJ databases">
        <authorList>
            <consortium name="Genoscope - CEA"/>
            <person name="William W."/>
        </authorList>
    </citation>
    <scope>NUCLEOTIDE SEQUENCE [LARGE SCALE GENOMIC DNA]</scope>
</reference>
<feature type="region of interest" description="Disordered" evidence="3">
    <location>
        <begin position="449"/>
        <end position="489"/>
    </location>
</feature>
<feature type="region of interest" description="Disordered" evidence="3">
    <location>
        <begin position="21"/>
        <end position="40"/>
    </location>
</feature>
<evidence type="ECO:0000256" key="2">
    <source>
        <dbReference type="SAM" id="Coils"/>
    </source>
</evidence>
<feature type="domain" description="Rab-GAP TBC" evidence="4">
    <location>
        <begin position="114"/>
        <end position="392"/>
    </location>
</feature>
<dbReference type="PROSITE" id="PS50086">
    <property type="entry name" value="TBC_RABGAP"/>
    <property type="match status" value="1"/>
</dbReference>
<dbReference type="InterPro" id="IPR000195">
    <property type="entry name" value="Rab-GAP-TBC_dom"/>
</dbReference>
<feature type="compositionally biased region" description="Basic and acidic residues" evidence="3">
    <location>
        <begin position="935"/>
        <end position="947"/>
    </location>
</feature>
<dbReference type="FunFam" id="1.10.472.80:FF:000038">
    <property type="entry name" value="TBC1 domain family member 5"/>
    <property type="match status" value="1"/>
</dbReference>
<keyword evidence="2" id="KW-0175">Coiled coil</keyword>
<feature type="compositionally biased region" description="Basic and acidic residues" evidence="3">
    <location>
        <begin position="829"/>
        <end position="869"/>
    </location>
</feature>
<dbReference type="SMART" id="SM00164">
    <property type="entry name" value="TBC"/>
    <property type="match status" value="1"/>
</dbReference>
<comment type="caution">
    <text evidence="5">The sequence shown here is derived from an EMBL/GenBank/DDBJ whole genome shotgun (WGS) entry which is preliminary data.</text>
</comment>
<dbReference type="PANTHER" id="PTHR22957">
    <property type="entry name" value="TBC1 DOMAIN FAMILY MEMBER GTPASE-ACTIVATING PROTEIN"/>
    <property type="match status" value="1"/>
</dbReference>
<feature type="coiled-coil region" evidence="2">
    <location>
        <begin position="589"/>
        <end position="616"/>
    </location>
</feature>
<dbReference type="InterPro" id="IPR035969">
    <property type="entry name" value="Rab-GAP_TBC_sf"/>
</dbReference>
<dbReference type="Pfam" id="PF00566">
    <property type="entry name" value="RabGAP-TBC"/>
    <property type="match status" value="2"/>
</dbReference>
<dbReference type="FunFam" id="1.10.8.270:FF:000011">
    <property type="entry name" value="TBC1 domain family member 5"/>
    <property type="match status" value="1"/>
</dbReference>
<feature type="compositionally biased region" description="Low complexity" evidence="3">
    <location>
        <begin position="535"/>
        <end position="547"/>
    </location>
</feature>
<sequence length="954" mass="108122">MDKCSGKENNISSDDILKALDRFGNGSKTPSPVGEDRDDPSVLGRLSFLEDPLGTQRLSFISADGSEIDSDYSSASSVAHLSEEQKTLEREWEVLFGSTTYYTKIRQHALDGKLRLCKFRSICWKVFLECLPERKDEWITKTAKLRNDYAMFKNNCLFDPNKEKNEDLDLSVFNPLSQEEASPWKQYFVDNELKSTIKQDLDRLSPEIEFFQQSKVKEMMLNILFCHAKKNEALSYKQGMHELLAPIVYVLTKDAMIYQHIEGSSLGIAKVLMDPKYLEHDAFALFVQLMDQTETWYLQLPMKGLPERNKFLDPHVEPFTDQEIIPSTAIVKKLNRIQEHMLRKHDPELWVHMRNLQITPQVYGLRWIRLLFGREFPMDDVLVLWDALFADGPMLDLVDYIYISMLKAIRKKLLSGSYTVCMGYLMKFPRVYDDVYHYVKAALAMRENKPSSTQSSPGMSGPSPSHPLDSSGTLAPRKKQGPNRPQSAFTSFTKRYQQFVEPTRPASVKPAGKTVSQQFSSFNRAGSEEELFSNSPRPARPASVPAPELRERADSGTHSAGPGKSLKSLSNPLKGKLMARPRTRPKIEYEELAQDHERLQKQVSSLKSELDKMQGLYLYCGRKMDSYIDLLQDELTKDEDCVRDIVYLCLAGLKQVRDLLKGTLAFRGSTIETECDFMEIDNNIASRLQIPPQNQQKHSEIPENLPVPMMANFGHFENSDETESSFMSAGVKQGNIQESEHSSEADKENNGKEFPMASAEMESIQQQLRELENVNAEIFAGKHDGKAENLKENFAALEDGENVGAGDLVFSFGEETGILESTQSTRLLQGEDKVGDTTAERHVDNSDLPSHDKLKRENERSEGDKDELKANNFQGMDGSLTTLCDTDHLRNATSQLSLPISDPLTERENNNDNFLSGVLRGDPIDREFVFVNRDGTAESELKPKWHPLENSGES</sequence>
<dbReference type="Gene3D" id="1.10.472.80">
    <property type="entry name" value="Ypt/Rab-GAP domain of gyp1p, domain 3"/>
    <property type="match status" value="1"/>
</dbReference>
<organism evidence="5 6">
    <name type="scientific">Pocillopora meandrina</name>
    <dbReference type="NCBI Taxonomy" id="46732"/>
    <lineage>
        <taxon>Eukaryota</taxon>
        <taxon>Metazoa</taxon>
        <taxon>Cnidaria</taxon>
        <taxon>Anthozoa</taxon>
        <taxon>Hexacorallia</taxon>
        <taxon>Scleractinia</taxon>
        <taxon>Astrocoeniina</taxon>
        <taxon>Pocilloporidae</taxon>
        <taxon>Pocillopora</taxon>
    </lineage>
</organism>
<gene>
    <name evidence="5" type="ORF">PMEA_00012821</name>
</gene>
<dbReference type="GO" id="GO:0005737">
    <property type="term" value="C:cytoplasm"/>
    <property type="evidence" value="ECO:0007669"/>
    <property type="project" value="UniProtKB-ARBA"/>
</dbReference>
<feature type="region of interest" description="Disordered" evidence="3">
    <location>
        <begin position="821"/>
        <end position="877"/>
    </location>
</feature>
<evidence type="ECO:0000256" key="3">
    <source>
        <dbReference type="SAM" id="MobiDB-lite"/>
    </source>
</evidence>
<feature type="compositionally biased region" description="Basic and acidic residues" evidence="3">
    <location>
        <begin position="738"/>
        <end position="751"/>
    </location>
</feature>
<evidence type="ECO:0000313" key="5">
    <source>
        <dbReference type="EMBL" id="CAH3126980.1"/>
    </source>
</evidence>
<keyword evidence="6" id="KW-1185">Reference proteome</keyword>
<feature type="region of interest" description="Disordered" evidence="3">
    <location>
        <begin position="732"/>
        <end position="751"/>
    </location>
</feature>
<name>A0AAU9WUW6_9CNID</name>
<feature type="region of interest" description="Disordered" evidence="3">
    <location>
        <begin position="523"/>
        <end position="577"/>
    </location>
</feature>
<accession>A0AAU9WUW6</accession>
<evidence type="ECO:0000256" key="1">
    <source>
        <dbReference type="ARBA" id="ARBA00022468"/>
    </source>
</evidence>
<dbReference type="EMBL" id="CALNXJ010000022">
    <property type="protein sequence ID" value="CAH3126980.1"/>
    <property type="molecule type" value="Genomic_DNA"/>
</dbReference>
<proteinExistence type="predicted"/>
<dbReference type="PANTHER" id="PTHR22957:SF337">
    <property type="entry name" value="TBC1 DOMAIN FAMILY MEMBER 5"/>
    <property type="match status" value="1"/>
</dbReference>
<feature type="compositionally biased region" description="Low complexity" evidence="3">
    <location>
        <begin position="450"/>
        <end position="467"/>
    </location>
</feature>
<evidence type="ECO:0000313" key="6">
    <source>
        <dbReference type="Proteomes" id="UP001159428"/>
    </source>
</evidence>
<dbReference type="SUPFAM" id="SSF47923">
    <property type="entry name" value="Ypt/Rab-GAP domain of gyp1p"/>
    <property type="match status" value="2"/>
</dbReference>
<dbReference type="Proteomes" id="UP001159428">
    <property type="component" value="Unassembled WGS sequence"/>
</dbReference>
<dbReference type="GO" id="GO:0005096">
    <property type="term" value="F:GTPase activator activity"/>
    <property type="evidence" value="ECO:0007669"/>
    <property type="project" value="UniProtKB-KW"/>
</dbReference>
<dbReference type="AlphaFoldDB" id="A0AAU9WUW6"/>
<dbReference type="Gene3D" id="1.10.8.270">
    <property type="entry name" value="putative rabgap domain of human tbc1 domain family member 14 like domains"/>
    <property type="match status" value="1"/>
</dbReference>
<feature type="region of interest" description="Disordered" evidence="3">
    <location>
        <begin position="935"/>
        <end position="954"/>
    </location>
</feature>
<evidence type="ECO:0000259" key="4">
    <source>
        <dbReference type="PROSITE" id="PS50086"/>
    </source>
</evidence>